<keyword evidence="1" id="KW-0472">Membrane</keyword>
<proteinExistence type="predicted"/>
<evidence type="ECO:0000259" key="2">
    <source>
        <dbReference type="Pfam" id="PF13239"/>
    </source>
</evidence>
<keyword evidence="1" id="KW-1133">Transmembrane helix</keyword>
<dbReference type="EMBL" id="JBBYHR010000001">
    <property type="protein sequence ID" value="MEL1243183.1"/>
    <property type="molecule type" value="Genomic_DNA"/>
</dbReference>
<protein>
    <submittedName>
        <fullName evidence="3">2TM domain-containing protein</fullName>
    </submittedName>
</protein>
<comment type="caution">
    <text evidence="3">The sequence shown here is derived from an EMBL/GenBank/DDBJ whole genome shotgun (WGS) entry which is preliminary data.</text>
</comment>
<organism evidence="3 4">
    <name type="scientific">Flavobacterium arundinis</name>
    <dbReference type="NCBI Taxonomy" id="3139143"/>
    <lineage>
        <taxon>Bacteria</taxon>
        <taxon>Pseudomonadati</taxon>
        <taxon>Bacteroidota</taxon>
        <taxon>Flavobacteriia</taxon>
        <taxon>Flavobacteriales</taxon>
        <taxon>Flavobacteriaceae</taxon>
        <taxon>Flavobacterium</taxon>
    </lineage>
</organism>
<accession>A0ABU9HSQ4</accession>
<feature type="transmembrane region" description="Helical" evidence="1">
    <location>
        <begin position="24"/>
        <end position="46"/>
    </location>
</feature>
<dbReference type="Pfam" id="PF13239">
    <property type="entry name" value="2TM"/>
    <property type="match status" value="1"/>
</dbReference>
<name>A0ABU9HSQ4_9FLAO</name>
<keyword evidence="1" id="KW-0812">Transmembrane</keyword>
<keyword evidence="4" id="KW-1185">Reference proteome</keyword>
<feature type="domain" description="2TM" evidence="2">
    <location>
        <begin position="12"/>
        <end position="96"/>
    </location>
</feature>
<evidence type="ECO:0000313" key="4">
    <source>
        <dbReference type="Proteomes" id="UP001464555"/>
    </source>
</evidence>
<dbReference type="Proteomes" id="UP001464555">
    <property type="component" value="Unassembled WGS sequence"/>
</dbReference>
<evidence type="ECO:0000256" key="1">
    <source>
        <dbReference type="SAM" id="Phobius"/>
    </source>
</evidence>
<feature type="transmembrane region" description="Helical" evidence="1">
    <location>
        <begin position="52"/>
        <end position="75"/>
    </location>
</feature>
<dbReference type="RefSeq" id="WP_341695500.1">
    <property type="nucleotide sequence ID" value="NZ_JBBYHR010000001.1"/>
</dbReference>
<dbReference type="InterPro" id="IPR025698">
    <property type="entry name" value="2TM_dom"/>
</dbReference>
<sequence length="106" mass="12737">MENSFEEQKRLEKARKKVEDIKGFYKHLAAYVLVNIFLLVMQAINLEPGETFWTWGTFITALSWGVGLLAHWLSVFSRNVFFSKNWEERKIQEYMEQQKSRSNKWE</sequence>
<reference evidence="3 4" key="1">
    <citation type="submission" date="2024-04" db="EMBL/GenBank/DDBJ databases">
        <title>Flavobacterium sp. DGU11 16S ribosomal RNA gene Genome sequencing and assembly.</title>
        <authorList>
            <person name="Park S."/>
        </authorList>
    </citation>
    <scope>NUCLEOTIDE SEQUENCE [LARGE SCALE GENOMIC DNA]</scope>
    <source>
        <strain evidence="3 4">DGU11</strain>
    </source>
</reference>
<gene>
    <name evidence="3" type="ORF">AAEO56_02820</name>
</gene>
<evidence type="ECO:0000313" key="3">
    <source>
        <dbReference type="EMBL" id="MEL1243183.1"/>
    </source>
</evidence>